<keyword evidence="2" id="KW-1185">Reference proteome</keyword>
<dbReference type="InterPro" id="IPR025332">
    <property type="entry name" value="DUF4238"/>
</dbReference>
<dbReference type="RefSeq" id="WP_196292829.1">
    <property type="nucleotide sequence ID" value="NZ_JADQDM010000003.1"/>
</dbReference>
<organism evidence="1 2">
    <name type="scientific">Hymenobacter ruricola</name>
    <dbReference type="NCBI Taxonomy" id="2791023"/>
    <lineage>
        <taxon>Bacteria</taxon>
        <taxon>Pseudomonadati</taxon>
        <taxon>Bacteroidota</taxon>
        <taxon>Cytophagia</taxon>
        <taxon>Cytophagales</taxon>
        <taxon>Hymenobacteraceae</taxon>
        <taxon>Hymenobacter</taxon>
    </lineage>
</organism>
<accession>A0ABS0I3T2</accession>
<evidence type="ECO:0000313" key="2">
    <source>
        <dbReference type="Proteomes" id="UP000618931"/>
    </source>
</evidence>
<evidence type="ECO:0000313" key="1">
    <source>
        <dbReference type="EMBL" id="MBF9221383.1"/>
    </source>
</evidence>
<reference evidence="1 2" key="1">
    <citation type="submission" date="2020-11" db="EMBL/GenBank/DDBJ databases">
        <authorList>
            <person name="Kim M.K."/>
        </authorList>
    </citation>
    <scope>NUCLEOTIDE SEQUENCE [LARGE SCALE GENOMIC DNA]</scope>
    <source>
        <strain evidence="1 2">BT662</strain>
    </source>
</reference>
<sequence length="297" mass="35125">MNSKKNEQHTIPRTYLKHWRIAEGQNLVCIVDFHNKYRTEVQTVGLNDKVFKSRKYYNDNSLKNPYLIEEMLGEDFEPNYEIIMNEVKKEQSLSESVRVKLMGWLYVSKMRSPVMRANPERIANFMYKAQECWNGSVLTEERERELKEKAKKLAKKVQLSALSDEVQVQNLLKLFVDTLVSKHWRILKSTPAYEFWTNDNPGFSPNMIERLARDRPYHHVMEMNGGSYIYYPLSPKYCLEITPFEEGTPLHISAMTMDIKFEQAPLDYIDFINRGVFHTCYKLLISNNKKLLERCIK</sequence>
<proteinExistence type="predicted"/>
<dbReference type="Pfam" id="PF14022">
    <property type="entry name" value="DUF4238"/>
    <property type="match status" value="1"/>
</dbReference>
<name>A0ABS0I3T2_9BACT</name>
<protein>
    <submittedName>
        <fullName evidence="1">DUF4238 domain-containing protein</fullName>
    </submittedName>
</protein>
<comment type="caution">
    <text evidence="1">The sequence shown here is derived from an EMBL/GenBank/DDBJ whole genome shotgun (WGS) entry which is preliminary data.</text>
</comment>
<gene>
    <name evidence="1" type="ORF">I2H31_09725</name>
</gene>
<dbReference type="EMBL" id="JADQDM010000003">
    <property type="protein sequence ID" value="MBF9221383.1"/>
    <property type="molecule type" value="Genomic_DNA"/>
</dbReference>
<dbReference type="Proteomes" id="UP000618931">
    <property type="component" value="Unassembled WGS sequence"/>
</dbReference>